<dbReference type="NCBIfam" id="TIGR00756">
    <property type="entry name" value="PPR"/>
    <property type="match status" value="1"/>
</dbReference>
<dbReference type="STRING" id="5722.A2FME2"/>
<dbReference type="InterPro" id="IPR011990">
    <property type="entry name" value="TPR-like_helical_dom_sf"/>
</dbReference>
<dbReference type="PANTHER" id="PTHR47942:SF63">
    <property type="entry name" value="PENTATRICOPEPTIDE REPEAT-CONTAINING PROTEIN"/>
    <property type="match status" value="1"/>
</dbReference>
<proteinExistence type="predicted"/>
<dbReference type="PANTHER" id="PTHR47942">
    <property type="entry name" value="TETRATRICOPEPTIDE REPEAT (TPR)-LIKE SUPERFAMILY PROTEIN-RELATED"/>
    <property type="match status" value="1"/>
</dbReference>
<evidence type="ECO:0000256" key="3">
    <source>
        <dbReference type="SAM" id="MobiDB-lite"/>
    </source>
</evidence>
<evidence type="ECO:0000256" key="1">
    <source>
        <dbReference type="ARBA" id="ARBA00022737"/>
    </source>
</evidence>
<dbReference type="AlphaFoldDB" id="A2FME2"/>
<dbReference type="SMR" id="A2FME2"/>
<gene>
    <name evidence="4" type="ORF">TVAG_342340</name>
</gene>
<protein>
    <recommendedName>
        <fullName evidence="6">Pentatricopeptide repeat-containing protein</fullName>
    </recommendedName>
</protein>
<evidence type="ECO:0000256" key="2">
    <source>
        <dbReference type="PROSITE-ProRule" id="PRU00708"/>
    </source>
</evidence>
<dbReference type="PROSITE" id="PS51375">
    <property type="entry name" value="PPR"/>
    <property type="match status" value="1"/>
</dbReference>
<dbReference type="InterPro" id="IPR051222">
    <property type="entry name" value="PPR/CCM1_RNA-binding"/>
</dbReference>
<dbReference type="KEGG" id="tva:75662229"/>
<dbReference type="VEuPathDB" id="TrichDB:TVAGG3_0590160"/>
<reference evidence="4" key="2">
    <citation type="journal article" date="2007" name="Science">
        <title>Draft genome sequence of the sexually transmitted pathogen Trichomonas vaginalis.</title>
        <authorList>
            <person name="Carlton J.M."/>
            <person name="Hirt R.P."/>
            <person name="Silva J.C."/>
            <person name="Delcher A.L."/>
            <person name="Schatz M."/>
            <person name="Zhao Q."/>
            <person name="Wortman J.R."/>
            <person name="Bidwell S.L."/>
            <person name="Alsmark U.C.M."/>
            <person name="Besteiro S."/>
            <person name="Sicheritz-Ponten T."/>
            <person name="Noel C.J."/>
            <person name="Dacks J.B."/>
            <person name="Foster P.G."/>
            <person name="Simillion C."/>
            <person name="Van de Peer Y."/>
            <person name="Miranda-Saavedra D."/>
            <person name="Barton G.J."/>
            <person name="Westrop G.D."/>
            <person name="Mueller S."/>
            <person name="Dessi D."/>
            <person name="Fiori P.L."/>
            <person name="Ren Q."/>
            <person name="Paulsen I."/>
            <person name="Zhang H."/>
            <person name="Bastida-Corcuera F.D."/>
            <person name="Simoes-Barbosa A."/>
            <person name="Brown M.T."/>
            <person name="Hayes R.D."/>
            <person name="Mukherjee M."/>
            <person name="Okumura C.Y."/>
            <person name="Schneider R."/>
            <person name="Smith A.J."/>
            <person name="Vanacova S."/>
            <person name="Villalvazo M."/>
            <person name="Haas B.J."/>
            <person name="Pertea M."/>
            <person name="Feldblyum T.V."/>
            <person name="Utterback T.R."/>
            <person name="Shu C.L."/>
            <person name="Osoegawa K."/>
            <person name="de Jong P.J."/>
            <person name="Hrdy I."/>
            <person name="Horvathova L."/>
            <person name="Zubacova Z."/>
            <person name="Dolezal P."/>
            <person name="Malik S.B."/>
            <person name="Logsdon J.M. Jr."/>
            <person name="Henze K."/>
            <person name="Gupta A."/>
            <person name="Wang C.C."/>
            <person name="Dunne R.L."/>
            <person name="Upcroft J.A."/>
            <person name="Upcroft P."/>
            <person name="White O."/>
            <person name="Salzberg S.L."/>
            <person name="Tang P."/>
            <person name="Chiu C.-H."/>
            <person name="Lee Y.-S."/>
            <person name="Embley T.M."/>
            <person name="Coombs G.H."/>
            <person name="Mottram J.C."/>
            <person name="Tachezy J."/>
            <person name="Fraser-Liggett C.M."/>
            <person name="Johnson P.J."/>
        </authorList>
    </citation>
    <scope>NUCLEOTIDE SEQUENCE [LARGE SCALE GENOMIC DNA]</scope>
    <source>
        <strain evidence="4">G3</strain>
    </source>
</reference>
<keyword evidence="5" id="KW-1185">Reference proteome</keyword>
<evidence type="ECO:0008006" key="6">
    <source>
        <dbReference type="Google" id="ProtNLM"/>
    </source>
</evidence>
<dbReference type="InterPro" id="IPR002885">
    <property type="entry name" value="PPR_rpt"/>
</dbReference>
<reference evidence="4" key="1">
    <citation type="submission" date="2006-10" db="EMBL/GenBank/DDBJ databases">
        <authorList>
            <person name="Amadeo P."/>
            <person name="Zhao Q."/>
            <person name="Wortman J."/>
            <person name="Fraser-Liggett C."/>
            <person name="Carlton J."/>
        </authorList>
    </citation>
    <scope>NUCLEOTIDE SEQUENCE</scope>
    <source>
        <strain evidence="4">G3</strain>
    </source>
</reference>
<dbReference type="InParanoid" id="A2FME2"/>
<dbReference type="Proteomes" id="UP000001542">
    <property type="component" value="Unassembled WGS sequence"/>
</dbReference>
<accession>A2FME2</accession>
<dbReference type="RefSeq" id="XP_001306847.1">
    <property type="nucleotide sequence ID" value="XM_001306846.1"/>
</dbReference>
<evidence type="ECO:0000313" key="5">
    <source>
        <dbReference type="Proteomes" id="UP000001542"/>
    </source>
</evidence>
<organism evidence="4 5">
    <name type="scientific">Trichomonas vaginalis (strain ATCC PRA-98 / G3)</name>
    <dbReference type="NCBI Taxonomy" id="412133"/>
    <lineage>
        <taxon>Eukaryota</taxon>
        <taxon>Metamonada</taxon>
        <taxon>Parabasalia</taxon>
        <taxon>Trichomonadida</taxon>
        <taxon>Trichomonadidae</taxon>
        <taxon>Trichomonas</taxon>
    </lineage>
</organism>
<feature type="repeat" description="PPR" evidence="2">
    <location>
        <begin position="30"/>
        <end position="64"/>
    </location>
</feature>
<dbReference type="OrthoDB" id="185373at2759"/>
<sequence length="90" mass="10291">MNGSDPPQDQYGTDPRTASRSRKRAMSLPAALHFNQEIAQYSKQKMYDQACEVFEKMIQSGVQPDVVTYNTMINVLVKSQRSTSYLYSVY</sequence>
<dbReference type="Gene3D" id="1.25.40.10">
    <property type="entry name" value="Tetratricopeptide repeat domain"/>
    <property type="match status" value="1"/>
</dbReference>
<dbReference type="Pfam" id="PF13041">
    <property type="entry name" value="PPR_2"/>
    <property type="match status" value="1"/>
</dbReference>
<dbReference type="VEuPathDB" id="TrichDB:TVAG_342340"/>
<evidence type="ECO:0000313" key="4">
    <source>
        <dbReference type="EMBL" id="EAX93917.1"/>
    </source>
</evidence>
<name>A2FME2_TRIV3</name>
<dbReference type="EMBL" id="DS113885">
    <property type="protein sequence ID" value="EAX93917.1"/>
    <property type="molecule type" value="Genomic_DNA"/>
</dbReference>
<feature type="compositionally biased region" description="Polar residues" evidence="3">
    <location>
        <begin position="1"/>
        <end position="11"/>
    </location>
</feature>
<feature type="region of interest" description="Disordered" evidence="3">
    <location>
        <begin position="1"/>
        <end position="25"/>
    </location>
</feature>
<keyword evidence="1" id="KW-0677">Repeat</keyword>